<protein>
    <recommendedName>
        <fullName evidence="2">SMP-30/Gluconolactonase/LRE-like region domain-containing protein</fullName>
    </recommendedName>
</protein>
<dbReference type="Pfam" id="PF08450">
    <property type="entry name" value="SGL"/>
    <property type="match status" value="1"/>
</dbReference>
<dbReference type="InterPro" id="IPR013658">
    <property type="entry name" value="SGL"/>
</dbReference>
<dbReference type="PANTHER" id="PTHR47572:SF4">
    <property type="entry name" value="LACTONASE DRP35"/>
    <property type="match status" value="1"/>
</dbReference>
<name>A0A3S0ZZ45_ELYCH</name>
<evidence type="ECO:0000256" key="1">
    <source>
        <dbReference type="ARBA" id="ARBA00022801"/>
    </source>
</evidence>
<comment type="caution">
    <text evidence="3">The sequence shown here is derived from an EMBL/GenBank/DDBJ whole genome shotgun (WGS) entry which is preliminary data.</text>
</comment>
<dbReference type="SUPFAM" id="SSF63829">
    <property type="entry name" value="Calcium-dependent phosphotriesterase"/>
    <property type="match status" value="1"/>
</dbReference>
<dbReference type="GO" id="GO:0016787">
    <property type="term" value="F:hydrolase activity"/>
    <property type="evidence" value="ECO:0007669"/>
    <property type="project" value="UniProtKB-KW"/>
</dbReference>
<organism evidence="3 4">
    <name type="scientific">Elysia chlorotica</name>
    <name type="common">Eastern emerald elysia</name>
    <name type="synonym">Sea slug</name>
    <dbReference type="NCBI Taxonomy" id="188477"/>
    <lineage>
        <taxon>Eukaryota</taxon>
        <taxon>Metazoa</taxon>
        <taxon>Spiralia</taxon>
        <taxon>Lophotrochozoa</taxon>
        <taxon>Mollusca</taxon>
        <taxon>Gastropoda</taxon>
        <taxon>Heterobranchia</taxon>
        <taxon>Euthyneura</taxon>
        <taxon>Panpulmonata</taxon>
        <taxon>Sacoglossa</taxon>
        <taxon>Placobranchoidea</taxon>
        <taxon>Plakobranchidae</taxon>
        <taxon>Elysia</taxon>
    </lineage>
</organism>
<dbReference type="OrthoDB" id="423498at2759"/>
<evidence type="ECO:0000313" key="3">
    <source>
        <dbReference type="EMBL" id="RUS86614.1"/>
    </source>
</evidence>
<dbReference type="Proteomes" id="UP000271974">
    <property type="component" value="Unassembled WGS sequence"/>
</dbReference>
<dbReference type="InterPro" id="IPR051262">
    <property type="entry name" value="SMP-30/CGR1_Lactonase"/>
</dbReference>
<gene>
    <name evidence="3" type="ORF">EGW08_005630</name>
</gene>
<dbReference type="STRING" id="188477.A0A3S0ZZ45"/>
<sequence length="367" mass="40540">VFLGHVVVSISSYPQTSKKLYIQSWPTGSIFVWEWEFARTIFESLSLTVSLLVTVIVHTTMSTIITPLFNKIVEDIKGAEGPVFDLKGNFYMVAPEVEKDGKAAGQILKVDLSSKQVEIVCEPNIDGDGGIPAGCQVDKDGNLYVADMRLGILYVKPDGTYTQIARKDAGGRTMQGCNDCALDYDGNLWFTAPAGEIAPSPYLRSFEEPFGSIYCRTADGTIIHLESNYRFSNGLAVRHSKDGRPEKLIVAETPARLLWCYDIEGPGKITNKTQWGKLPDPGCTSGPDGMDFDEQGNLLVAHWGSSFIEVFGPDGGDPIRRIQCPFDKPSNLHFKPGSNLVLVTEHTNHGLWEFEWECKGMPQFCET</sequence>
<reference evidence="3 4" key="1">
    <citation type="submission" date="2019-01" db="EMBL/GenBank/DDBJ databases">
        <title>A draft genome assembly of the solar-powered sea slug Elysia chlorotica.</title>
        <authorList>
            <person name="Cai H."/>
            <person name="Li Q."/>
            <person name="Fang X."/>
            <person name="Li J."/>
            <person name="Curtis N.E."/>
            <person name="Altenburger A."/>
            <person name="Shibata T."/>
            <person name="Feng M."/>
            <person name="Maeda T."/>
            <person name="Schwartz J.A."/>
            <person name="Shigenobu S."/>
            <person name="Lundholm N."/>
            <person name="Nishiyama T."/>
            <person name="Yang H."/>
            <person name="Hasebe M."/>
            <person name="Li S."/>
            <person name="Pierce S.K."/>
            <person name="Wang J."/>
        </authorList>
    </citation>
    <scope>NUCLEOTIDE SEQUENCE [LARGE SCALE GENOMIC DNA]</scope>
    <source>
        <strain evidence="3">EC2010</strain>
        <tissue evidence="3">Whole organism of an adult</tissue>
    </source>
</reference>
<dbReference type="InterPro" id="IPR011042">
    <property type="entry name" value="6-blade_b-propeller_TolB-like"/>
</dbReference>
<evidence type="ECO:0000259" key="2">
    <source>
        <dbReference type="Pfam" id="PF08450"/>
    </source>
</evidence>
<dbReference type="PANTHER" id="PTHR47572">
    <property type="entry name" value="LIPOPROTEIN-RELATED"/>
    <property type="match status" value="1"/>
</dbReference>
<dbReference type="EMBL" id="RQTK01000133">
    <property type="protein sequence ID" value="RUS86614.1"/>
    <property type="molecule type" value="Genomic_DNA"/>
</dbReference>
<proteinExistence type="predicted"/>
<feature type="non-terminal residue" evidence="3">
    <location>
        <position position="1"/>
    </location>
</feature>
<keyword evidence="1" id="KW-0378">Hydrolase</keyword>
<evidence type="ECO:0000313" key="4">
    <source>
        <dbReference type="Proteomes" id="UP000271974"/>
    </source>
</evidence>
<feature type="domain" description="SMP-30/Gluconolactonase/LRE-like region" evidence="2">
    <location>
        <begin position="104"/>
        <end position="339"/>
    </location>
</feature>
<keyword evidence="4" id="KW-1185">Reference proteome</keyword>
<accession>A0A3S0ZZ45</accession>
<dbReference type="Gene3D" id="2.120.10.30">
    <property type="entry name" value="TolB, C-terminal domain"/>
    <property type="match status" value="1"/>
</dbReference>
<dbReference type="AlphaFoldDB" id="A0A3S0ZZ45"/>